<proteinExistence type="inferred from homology"/>
<dbReference type="EMBL" id="JAPDIA010000009">
    <property type="protein sequence ID" value="MDG0813821.1"/>
    <property type="molecule type" value="Genomic_DNA"/>
</dbReference>
<dbReference type="InterPro" id="IPR050901">
    <property type="entry name" value="BP-dep_ABC_trans_perm"/>
</dbReference>
<reference evidence="11" key="1">
    <citation type="submission" date="2022-10" db="EMBL/GenBank/DDBJ databases">
        <title>Comparative genomic analysis of Cohnella hashimotonis sp. nov., isolated from the International Space Station.</title>
        <authorList>
            <person name="Simpson A."/>
            <person name="Venkateswaran K."/>
        </authorList>
    </citation>
    <scope>NUCLEOTIDE SEQUENCE</scope>
    <source>
        <strain evidence="11">DSM 28161</strain>
    </source>
</reference>
<evidence type="ECO:0000313" key="11">
    <source>
        <dbReference type="EMBL" id="MDG0813821.1"/>
    </source>
</evidence>
<feature type="domain" description="ABC transmembrane type-1" evidence="10">
    <location>
        <begin position="88"/>
        <end position="294"/>
    </location>
</feature>
<gene>
    <name evidence="11" type="ORF">OMP40_34490</name>
</gene>
<evidence type="ECO:0000256" key="8">
    <source>
        <dbReference type="ARBA" id="ARBA00023136"/>
    </source>
</evidence>
<evidence type="ECO:0000256" key="4">
    <source>
        <dbReference type="ARBA" id="ARBA00022475"/>
    </source>
</evidence>
<feature type="transmembrane region" description="Helical" evidence="9">
    <location>
        <begin position="215"/>
        <end position="237"/>
    </location>
</feature>
<dbReference type="InterPro" id="IPR000515">
    <property type="entry name" value="MetI-like"/>
</dbReference>
<keyword evidence="4" id="KW-1003">Cell membrane</keyword>
<dbReference type="CDD" id="cd06261">
    <property type="entry name" value="TM_PBP2"/>
    <property type="match status" value="1"/>
</dbReference>
<evidence type="ECO:0000256" key="3">
    <source>
        <dbReference type="ARBA" id="ARBA00022448"/>
    </source>
</evidence>
<accession>A0A9X4QVX6</accession>
<dbReference type="PANTHER" id="PTHR32243:SF50">
    <property type="entry name" value="MALTOSE_MALTODEXTRIN TRANSPORT SYSTEM PERMEASE PROTEIN MALG"/>
    <property type="match status" value="1"/>
</dbReference>
<dbReference type="Proteomes" id="UP001153404">
    <property type="component" value="Unassembled WGS sequence"/>
</dbReference>
<keyword evidence="7 9" id="KW-1133">Transmembrane helix</keyword>
<evidence type="ECO:0000259" key="10">
    <source>
        <dbReference type="PROSITE" id="PS50928"/>
    </source>
</evidence>
<keyword evidence="5" id="KW-0762">Sugar transport</keyword>
<evidence type="ECO:0000256" key="2">
    <source>
        <dbReference type="ARBA" id="ARBA00009047"/>
    </source>
</evidence>
<dbReference type="PANTHER" id="PTHR32243">
    <property type="entry name" value="MALTOSE TRANSPORT SYSTEM PERMEASE-RELATED"/>
    <property type="match status" value="1"/>
</dbReference>
<sequence>MESTNRSAGLRRWFTRPRDGDLMPPFYLWLGIALLTLFTMGPFVYLLTSSLSLTRDLLSGHLLPHAPTWLNYRHLLAGTVGSDFFHALRNSFTVSTLTTVLTIVVGTLGGYALARLKFPLRVTLLFIILAMQLLPSISIIVPLYVMMRDGIDFSIPFTGIGWHTPPLLDTNAALIAANLSFSLPYAAWLLSGYLQAVSRELEEAAYIDGCGKLGTMARILVPLAMPGIAATAIFTFLNCWDEFIYANAFTQTVASKTLPIVVREFIGKHSIDWGLMTAGGVVASLPPVLISLVLYRYIVSGLSAGGVKE</sequence>
<dbReference type="InterPro" id="IPR035906">
    <property type="entry name" value="MetI-like_sf"/>
</dbReference>
<comment type="similarity">
    <text evidence="2">Belongs to the binding-protein-dependent transport system permease family. MalFG subfamily.</text>
</comment>
<dbReference type="Pfam" id="PF00528">
    <property type="entry name" value="BPD_transp_1"/>
    <property type="match status" value="1"/>
</dbReference>
<dbReference type="RefSeq" id="WP_277538275.1">
    <property type="nucleotide sequence ID" value="NZ_JAPDIA010000009.1"/>
</dbReference>
<organism evidence="11 12">
    <name type="scientific">Cohnella rhizosphaerae</name>
    <dbReference type="NCBI Taxonomy" id="1457232"/>
    <lineage>
        <taxon>Bacteria</taxon>
        <taxon>Bacillati</taxon>
        <taxon>Bacillota</taxon>
        <taxon>Bacilli</taxon>
        <taxon>Bacillales</taxon>
        <taxon>Paenibacillaceae</taxon>
        <taxon>Cohnella</taxon>
    </lineage>
</organism>
<evidence type="ECO:0000256" key="1">
    <source>
        <dbReference type="ARBA" id="ARBA00004651"/>
    </source>
</evidence>
<feature type="transmembrane region" description="Helical" evidence="9">
    <location>
        <begin position="274"/>
        <end position="298"/>
    </location>
</feature>
<feature type="transmembrane region" description="Helical" evidence="9">
    <location>
        <begin position="92"/>
        <end position="113"/>
    </location>
</feature>
<dbReference type="PROSITE" id="PS50928">
    <property type="entry name" value="ABC_TM1"/>
    <property type="match status" value="1"/>
</dbReference>
<dbReference type="Gene3D" id="1.10.3720.10">
    <property type="entry name" value="MetI-like"/>
    <property type="match status" value="1"/>
</dbReference>
<evidence type="ECO:0000256" key="7">
    <source>
        <dbReference type="ARBA" id="ARBA00022989"/>
    </source>
</evidence>
<dbReference type="AlphaFoldDB" id="A0A9X4QVX6"/>
<feature type="transmembrane region" description="Helical" evidence="9">
    <location>
        <begin position="125"/>
        <end position="147"/>
    </location>
</feature>
<evidence type="ECO:0000256" key="9">
    <source>
        <dbReference type="RuleBase" id="RU363032"/>
    </source>
</evidence>
<dbReference type="GO" id="GO:0055085">
    <property type="term" value="P:transmembrane transport"/>
    <property type="evidence" value="ECO:0007669"/>
    <property type="project" value="InterPro"/>
</dbReference>
<evidence type="ECO:0000256" key="6">
    <source>
        <dbReference type="ARBA" id="ARBA00022692"/>
    </source>
</evidence>
<comment type="caution">
    <text evidence="11">The sequence shown here is derived from an EMBL/GenBank/DDBJ whole genome shotgun (WGS) entry which is preliminary data.</text>
</comment>
<keyword evidence="8 9" id="KW-0472">Membrane</keyword>
<keyword evidence="6 9" id="KW-0812">Transmembrane</keyword>
<dbReference type="SUPFAM" id="SSF161098">
    <property type="entry name" value="MetI-like"/>
    <property type="match status" value="1"/>
</dbReference>
<protein>
    <submittedName>
        <fullName evidence="11">Carbohydrate ABC transporter permease</fullName>
    </submittedName>
</protein>
<comment type="subcellular location">
    <subcellularLocation>
        <location evidence="1 9">Cell membrane</location>
        <topology evidence="1 9">Multi-pass membrane protein</topology>
    </subcellularLocation>
</comment>
<feature type="transmembrane region" description="Helical" evidence="9">
    <location>
        <begin position="172"/>
        <end position="194"/>
    </location>
</feature>
<keyword evidence="3 9" id="KW-0813">Transport</keyword>
<keyword evidence="12" id="KW-1185">Reference proteome</keyword>
<name>A0A9X4QVX6_9BACL</name>
<feature type="transmembrane region" description="Helical" evidence="9">
    <location>
        <begin position="26"/>
        <end position="47"/>
    </location>
</feature>
<evidence type="ECO:0000256" key="5">
    <source>
        <dbReference type="ARBA" id="ARBA00022597"/>
    </source>
</evidence>
<evidence type="ECO:0000313" key="12">
    <source>
        <dbReference type="Proteomes" id="UP001153404"/>
    </source>
</evidence>
<dbReference type="GO" id="GO:0005886">
    <property type="term" value="C:plasma membrane"/>
    <property type="evidence" value="ECO:0007669"/>
    <property type="project" value="UniProtKB-SubCell"/>
</dbReference>